<dbReference type="Pfam" id="PF07690">
    <property type="entry name" value="MFS_1"/>
    <property type="match status" value="1"/>
</dbReference>
<evidence type="ECO:0000256" key="1">
    <source>
        <dbReference type="ARBA" id="ARBA00004651"/>
    </source>
</evidence>
<dbReference type="InterPro" id="IPR020846">
    <property type="entry name" value="MFS_dom"/>
</dbReference>
<dbReference type="Proteomes" id="UP000287519">
    <property type="component" value="Unassembled WGS sequence"/>
</dbReference>
<evidence type="ECO:0000256" key="8">
    <source>
        <dbReference type="ARBA" id="ARBA00023136"/>
    </source>
</evidence>
<evidence type="ECO:0000256" key="7">
    <source>
        <dbReference type="ARBA" id="ARBA00022989"/>
    </source>
</evidence>
<feature type="transmembrane region" description="Helical" evidence="12">
    <location>
        <begin position="361"/>
        <end position="382"/>
    </location>
</feature>
<evidence type="ECO:0000313" key="14">
    <source>
        <dbReference type="EMBL" id="GCE42163.1"/>
    </source>
</evidence>
<dbReference type="EMBL" id="BHYM01000050">
    <property type="protein sequence ID" value="GCE42163.1"/>
    <property type="molecule type" value="Genomic_DNA"/>
</dbReference>
<feature type="region of interest" description="Disordered" evidence="11">
    <location>
        <begin position="1"/>
        <end position="31"/>
    </location>
</feature>
<evidence type="ECO:0000313" key="15">
    <source>
        <dbReference type="Proteomes" id="UP000287519"/>
    </source>
</evidence>
<keyword evidence="15" id="KW-1185">Reference proteome</keyword>
<feature type="transmembrane region" description="Helical" evidence="12">
    <location>
        <begin position="272"/>
        <end position="294"/>
    </location>
</feature>
<feature type="transmembrane region" description="Helical" evidence="12">
    <location>
        <begin position="146"/>
        <end position="168"/>
    </location>
</feature>
<sequence length="461" mass="48732">MAPPPIAGRASSGSSYTRNLPPRDLTAQSSKTEPIAPNRKVIIAASIGTFIEYFDLVLYGALAAIMATVFFAGEDDVSALLSTFAVFALAFVARPLGGLFWGPLGDRIGRKRVLSTIIIVMSVSTALVGLIPSYDSVGVVAPLALVILRFIQGISAGGEMPGAAVYIVEYAPKHRRAFQASFLQMGASSAMLAGLLVGAALTATLSHDALYSWGWRIPFLLALPIGAVGLYIRTKLEETPVFRAIEEAGARSQGPVMSLVSSVTGWKLMGRALLFSLPTQLTGYMILTYMPSFLKKNSGLSATEALLAISVATVVILVCQPLGGLLADKVGRRPMLFFCSAGIIIAAYPTFALLLQGGMALSILALCLLAIPFALASGNQLAASLEIFPTKVRFTGFALVLGVAVATLGGTAPYVSTWLVQQTGSLYSPAFYLMLSVLPALLIAPFLRETFRDDLSRNDPI</sequence>
<dbReference type="InterPro" id="IPR051084">
    <property type="entry name" value="H+-coupled_symporters"/>
</dbReference>
<organism evidence="14 15">
    <name type="scientific">Rhodococcus wratislaviensis</name>
    <name type="common">Tsukamurella wratislaviensis</name>
    <dbReference type="NCBI Taxonomy" id="44752"/>
    <lineage>
        <taxon>Bacteria</taxon>
        <taxon>Bacillati</taxon>
        <taxon>Actinomycetota</taxon>
        <taxon>Actinomycetes</taxon>
        <taxon>Mycobacteriales</taxon>
        <taxon>Nocardiaceae</taxon>
        <taxon>Rhodococcus</taxon>
    </lineage>
</organism>
<evidence type="ECO:0000256" key="10">
    <source>
        <dbReference type="ARBA" id="ARBA00039918"/>
    </source>
</evidence>
<dbReference type="InterPro" id="IPR011701">
    <property type="entry name" value="MFS"/>
</dbReference>
<dbReference type="GO" id="GO:0015293">
    <property type="term" value="F:symporter activity"/>
    <property type="evidence" value="ECO:0007669"/>
    <property type="project" value="UniProtKB-KW"/>
</dbReference>
<keyword evidence="5 12" id="KW-0812">Transmembrane</keyword>
<evidence type="ECO:0000256" key="11">
    <source>
        <dbReference type="SAM" id="MobiDB-lite"/>
    </source>
</evidence>
<dbReference type="PANTHER" id="PTHR43528">
    <property type="entry name" value="ALPHA-KETOGLUTARATE PERMEASE"/>
    <property type="match status" value="1"/>
</dbReference>
<feature type="transmembrane region" description="Helical" evidence="12">
    <location>
        <begin position="394"/>
        <end position="414"/>
    </location>
</feature>
<gene>
    <name evidence="14" type="ORF">Rhow_006102</name>
</gene>
<reference evidence="14 15" key="1">
    <citation type="submission" date="2018-11" db="EMBL/GenBank/DDBJ databases">
        <title>Microbial catabolism of amino acid.</title>
        <authorList>
            <person name="Hibi M."/>
            <person name="Ogawa J."/>
        </authorList>
    </citation>
    <scope>NUCLEOTIDE SEQUENCE [LARGE SCALE GENOMIC DNA]</scope>
    <source>
        <strain evidence="14 15">C31-06</strain>
    </source>
</reference>
<dbReference type="PROSITE" id="PS00217">
    <property type="entry name" value="SUGAR_TRANSPORT_2"/>
    <property type="match status" value="1"/>
</dbReference>
<feature type="transmembrane region" description="Helical" evidence="12">
    <location>
        <begin position="306"/>
        <end position="327"/>
    </location>
</feature>
<comment type="caution">
    <text evidence="14">The sequence shown here is derived from an EMBL/GenBank/DDBJ whole genome shotgun (WGS) entry which is preliminary data.</text>
</comment>
<feature type="transmembrane region" description="Helical" evidence="12">
    <location>
        <begin position="426"/>
        <end position="447"/>
    </location>
</feature>
<feature type="transmembrane region" description="Helical" evidence="12">
    <location>
        <begin position="334"/>
        <end position="355"/>
    </location>
</feature>
<dbReference type="PROSITE" id="PS50850">
    <property type="entry name" value="MFS"/>
    <property type="match status" value="1"/>
</dbReference>
<keyword evidence="3" id="KW-0813">Transport</keyword>
<dbReference type="AlphaFoldDB" id="A0A402CEW2"/>
<dbReference type="InterPro" id="IPR005829">
    <property type="entry name" value="Sugar_transporter_CS"/>
</dbReference>
<evidence type="ECO:0000256" key="12">
    <source>
        <dbReference type="SAM" id="Phobius"/>
    </source>
</evidence>
<keyword evidence="8 12" id="KW-0472">Membrane</keyword>
<feature type="transmembrane region" description="Helical" evidence="12">
    <location>
        <begin position="180"/>
        <end position="201"/>
    </location>
</feature>
<evidence type="ECO:0000256" key="9">
    <source>
        <dbReference type="ARBA" id="ARBA00037295"/>
    </source>
</evidence>
<dbReference type="PANTHER" id="PTHR43528:SF1">
    <property type="entry name" value="ALPHA-KETOGLUTARATE PERMEASE"/>
    <property type="match status" value="1"/>
</dbReference>
<dbReference type="SUPFAM" id="SSF103473">
    <property type="entry name" value="MFS general substrate transporter"/>
    <property type="match status" value="1"/>
</dbReference>
<name>A0A402CEW2_RHOWR</name>
<comment type="subcellular location">
    <subcellularLocation>
        <location evidence="1">Cell membrane</location>
        <topology evidence="1">Multi-pass membrane protein</topology>
    </subcellularLocation>
</comment>
<evidence type="ECO:0000259" key="13">
    <source>
        <dbReference type="PROSITE" id="PS50850"/>
    </source>
</evidence>
<proteinExistence type="inferred from homology"/>
<evidence type="ECO:0000256" key="4">
    <source>
        <dbReference type="ARBA" id="ARBA00022475"/>
    </source>
</evidence>
<dbReference type="InterPro" id="IPR036259">
    <property type="entry name" value="MFS_trans_sf"/>
</dbReference>
<accession>A0A402CEW2</accession>
<evidence type="ECO:0000256" key="2">
    <source>
        <dbReference type="ARBA" id="ARBA00008240"/>
    </source>
</evidence>
<dbReference type="FunFam" id="1.20.1250.20:FF:000001">
    <property type="entry name" value="Dicarboxylate MFS transporter"/>
    <property type="match status" value="1"/>
</dbReference>
<comment type="similarity">
    <text evidence="2">Belongs to the major facilitator superfamily. Metabolite:H+ Symporter (MHS) family (TC 2.A.1.6) family.</text>
</comment>
<feature type="transmembrane region" description="Helical" evidence="12">
    <location>
        <begin position="213"/>
        <end position="232"/>
    </location>
</feature>
<feature type="transmembrane region" description="Helical" evidence="12">
    <location>
        <begin position="113"/>
        <end position="134"/>
    </location>
</feature>
<keyword evidence="7 12" id="KW-1133">Transmembrane helix</keyword>
<dbReference type="PROSITE" id="PS00216">
    <property type="entry name" value="SUGAR_TRANSPORT_1"/>
    <property type="match status" value="1"/>
</dbReference>
<evidence type="ECO:0000256" key="5">
    <source>
        <dbReference type="ARBA" id="ARBA00022692"/>
    </source>
</evidence>
<feature type="domain" description="Major facilitator superfamily (MFS) profile" evidence="13">
    <location>
        <begin position="41"/>
        <end position="448"/>
    </location>
</feature>
<dbReference type="GO" id="GO:0005886">
    <property type="term" value="C:plasma membrane"/>
    <property type="evidence" value="ECO:0007669"/>
    <property type="project" value="UniProtKB-SubCell"/>
</dbReference>
<evidence type="ECO:0000256" key="6">
    <source>
        <dbReference type="ARBA" id="ARBA00022847"/>
    </source>
</evidence>
<evidence type="ECO:0000256" key="3">
    <source>
        <dbReference type="ARBA" id="ARBA00022448"/>
    </source>
</evidence>
<keyword evidence="4" id="KW-1003">Cell membrane</keyword>
<feature type="transmembrane region" description="Helical" evidence="12">
    <location>
        <begin position="79"/>
        <end position="101"/>
    </location>
</feature>
<keyword evidence="6" id="KW-0769">Symport</keyword>
<comment type="function">
    <text evidence="9">May be a proton symporter involved in the uptake of osmolytes such as proline and glycine betaine.</text>
</comment>
<protein>
    <recommendedName>
        <fullName evidence="10">Putative proline/betaine transporter</fullName>
    </recommendedName>
</protein>
<dbReference type="Gene3D" id="1.20.1250.20">
    <property type="entry name" value="MFS general substrate transporter like domains"/>
    <property type="match status" value="2"/>
</dbReference>